<accession>A0A834N1C9</accession>
<dbReference type="AlphaFoldDB" id="A0A834N1C9"/>
<gene>
    <name evidence="2" type="ORF">HZH66_008640</name>
</gene>
<proteinExistence type="predicted"/>
<name>A0A834N1C9_VESVU</name>
<comment type="caution">
    <text evidence="2">The sequence shown here is derived from an EMBL/GenBank/DDBJ whole genome shotgun (WGS) entry which is preliminary data.</text>
</comment>
<dbReference type="Proteomes" id="UP000614350">
    <property type="component" value="Unassembled WGS sequence"/>
</dbReference>
<evidence type="ECO:0000256" key="1">
    <source>
        <dbReference type="SAM" id="MobiDB-lite"/>
    </source>
</evidence>
<organism evidence="2 3">
    <name type="scientific">Vespula vulgaris</name>
    <name type="common">Yellow jacket</name>
    <name type="synonym">Wasp</name>
    <dbReference type="NCBI Taxonomy" id="7454"/>
    <lineage>
        <taxon>Eukaryota</taxon>
        <taxon>Metazoa</taxon>
        <taxon>Ecdysozoa</taxon>
        <taxon>Arthropoda</taxon>
        <taxon>Hexapoda</taxon>
        <taxon>Insecta</taxon>
        <taxon>Pterygota</taxon>
        <taxon>Neoptera</taxon>
        <taxon>Endopterygota</taxon>
        <taxon>Hymenoptera</taxon>
        <taxon>Apocrita</taxon>
        <taxon>Aculeata</taxon>
        <taxon>Vespoidea</taxon>
        <taxon>Vespidae</taxon>
        <taxon>Vespinae</taxon>
        <taxon>Vespula</taxon>
    </lineage>
</organism>
<keyword evidence="3" id="KW-1185">Reference proteome</keyword>
<feature type="compositionally biased region" description="Basic and acidic residues" evidence="1">
    <location>
        <begin position="12"/>
        <end position="33"/>
    </location>
</feature>
<dbReference type="EMBL" id="JACSEA010000009">
    <property type="protein sequence ID" value="KAF7392807.1"/>
    <property type="molecule type" value="Genomic_DNA"/>
</dbReference>
<reference evidence="2" key="1">
    <citation type="journal article" date="2020" name="G3 (Bethesda)">
        <title>High-Quality Assemblies for Three Invasive Social Wasps from the &lt;i&gt;Vespula&lt;/i&gt; Genus.</title>
        <authorList>
            <person name="Harrop T.W.R."/>
            <person name="Guhlin J."/>
            <person name="McLaughlin G.M."/>
            <person name="Permina E."/>
            <person name="Stockwell P."/>
            <person name="Gilligan J."/>
            <person name="Le Lec M.F."/>
            <person name="Gruber M.A.M."/>
            <person name="Quinn O."/>
            <person name="Lovegrove M."/>
            <person name="Duncan E.J."/>
            <person name="Remnant E.J."/>
            <person name="Van Eeckhoven J."/>
            <person name="Graham B."/>
            <person name="Knapp R.A."/>
            <person name="Langford K.W."/>
            <person name="Kronenberg Z."/>
            <person name="Press M.O."/>
            <person name="Eacker S.M."/>
            <person name="Wilson-Rankin E.E."/>
            <person name="Purcell J."/>
            <person name="Lester P.J."/>
            <person name="Dearden P.K."/>
        </authorList>
    </citation>
    <scope>NUCLEOTIDE SEQUENCE</scope>
    <source>
        <strain evidence="2">Marl-1</strain>
    </source>
</reference>
<sequence>MQQLSPSVISTKRQEEDAQGHSLLERTEEKRENAPFGLGGERAYLLLQQQQHQQQQHQRQWQRRRQQQLPPPPLPRPSGAAFMRNIGFCRGSECVRTSSGQKGLCRVDSDSDQTVMSDNDVGRLCSSPLFHLAESFPVWHTSSIQAITYYNDADRVVVLLAMAEIGAV</sequence>
<evidence type="ECO:0000313" key="3">
    <source>
        <dbReference type="Proteomes" id="UP000614350"/>
    </source>
</evidence>
<protein>
    <submittedName>
        <fullName evidence="2">Uncharacterized protein</fullName>
    </submittedName>
</protein>
<evidence type="ECO:0000313" key="2">
    <source>
        <dbReference type="EMBL" id="KAF7392807.1"/>
    </source>
</evidence>
<feature type="compositionally biased region" description="Polar residues" evidence="1">
    <location>
        <begin position="1"/>
        <end position="11"/>
    </location>
</feature>
<feature type="compositionally biased region" description="Low complexity" evidence="1">
    <location>
        <begin position="45"/>
        <end position="59"/>
    </location>
</feature>
<feature type="region of interest" description="Disordered" evidence="1">
    <location>
        <begin position="1"/>
        <end position="77"/>
    </location>
</feature>